<protein>
    <submittedName>
        <fullName evidence="2">Uncharacterized protein</fullName>
    </submittedName>
</protein>
<dbReference type="EMBL" id="BARU01029697">
    <property type="protein sequence ID" value="GAH69890.1"/>
    <property type="molecule type" value="Genomic_DNA"/>
</dbReference>
<feature type="transmembrane region" description="Helical" evidence="1">
    <location>
        <begin position="20"/>
        <end position="47"/>
    </location>
</feature>
<evidence type="ECO:0000313" key="2">
    <source>
        <dbReference type="EMBL" id="GAH69890.1"/>
    </source>
</evidence>
<keyword evidence="1" id="KW-0812">Transmembrane</keyword>
<accession>X1IKU8</accession>
<reference evidence="2" key="1">
    <citation type="journal article" date="2014" name="Front. Microbiol.">
        <title>High frequency of phylogenetically diverse reductive dehalogenase-homologous genes in deep subseafloor sedimentary metagenomes.</title>
        <authorList>
            <person name="Kawai M."/>
            <person name="Futagami T."/>
            <person name="Toyoda A."/>
            <person name="Takaki Y."/>
            <person name="Nishi S."/>
            <person name="Hori S."/>
            <person name="Arai W."/>
            <person name="Tsubouchi T."/>
            <person name="Morono Y."/>
            <person name="Uchiyama I."/>
            <person name="Ito T."/>
            <person name="Fujiyama A."/>
            <person name="Inagaki F."/>
            <person name="Takami H."/>
        </authorList>
    </citation>
    <scope>NUCLEOTIDE SEQUENCE</scope>
    <source>
        <strain evidence="2">Expedition CK06-06</strain>
    </source>
</reference>
<comment type="caution">
    <text evidence="2">The sequence shown here is derived from an EMBL/GenBank/DDBJ whole genome shotgun (WGS) entry which is preliminary data.</text>
</comment>
<feature type="non-terminal residue" evidence="2">
    <location>
        <position position="1"/>
    </location>
</feature>
<keyword evidence="1" id="KW-1133">Transmembrane helix</keyword>
<sequence length="225" mass="25168">TNKMPSWGDAFDAIGTGTGSSIWMIVAIGVGIFVGLLLLGIAGWWWFFKKRWNIKAEIKLTRSGGRLTNAEWGKAMFNAKRGVCFVKRPGIMQRAVPVRIFDIRKYIQGNDIVTFIQVTPEDLRPVLNDSWEEYEDDEPMKDAKGNIITDEEGNPVHEKASMMNIRVDTGLNKAWRAAWTQAAKSAYSLKSFFAQFQTPIAIAIVIIAVFVGFAMVWTRLGSVCG</sequence>
<name>X1IKU8_9ZZZZ</name>
<feature type="transmembrane region" description="Helical" evidence="1">
    <location>
        <begin position="200"/>
        <end position="220"/>
    </location>
</feature>
<gene>
    <name evidence="2" type="ORF">S03H2_47202</name>
</gene>
<dbReference type="AlphaFoldDB" id="X1IKU8"/>
<evidence type="ECO:0000256" key="1">
    <source>
        <dbReference type="SAM" id="Phobius"/>
    </source>
</evidence>
<keyword evidence="1" id="KW-0472">Membrane</keyword>
<proteinExistence type="predicted"/>
<organism evidence="2">
    <name type="scientific">marine sediment metagenome</name>
    <dbReference type="NCBI Taxonomy" id="412755"/>
    <lineage>
        <taxon>unclassified sequences</taxon>
        <taxon>metagenomes</taxon>
        <taxon>ecological metagenomes</taxon>
    </lineage>
</organism>